<name>A0A438HQ26_VITVI</name>
<proteinExistence type="predicted"/>
<protein>
    <submittedName>
        <fullName evidence="1">Uncharacterized protein</fullName>
    </submittedName>
</protein>
<dbReference type="Proteomes" id="UP000288805">
    <property type="component" value="Unassembled WGS sequence"/>
</dbReference>
<reference evidence="1 2" key="1">
    <citation type="journal article" date="2018" name="PLoS Genet.">
        <title>Population sequencing reveals clonal diversity and ancestral inbreeding in the grapevine cultivar Chardonnay.</title>
        <authorList>
            <person name="Roach M.J."/>
            <person name="Johnson D.L."/>
            <person name="Bohlmann J."/>
            <person name="van Vuuren H.J."/>
            <person name="Jones S.J."/>
            <person name="Pretorius I.S."/>
            <person name="Schmidt S.A."/>
            <person name="Borneman A.R."/>
        </authorList>
    </citation>
    <scope>NUCLEOTIDE SEQUENCE [LARGE SCALE GENOMIC DNA]</scope>
    <source>
        <strain evidence="2">cv. Chardonnay</strain>
        <tissue evidence="1">Leaf</tissue>
    </source>
</reference>
<gene>
    <name evidence="1" type="ORF">CK203_045693</name>
</gene>
<organism evidence="1 2">
    <name type="scientific">Vitis vinifera</name>
    <name type="common">Grape</name>
    <dbReference type="NCBI Taxonomy" id="29760"/>
    <lineage>
        <taxon>Eukaryota</taxon>
        <taxon>Viridiplantae</taxon>
        <taxon>Streptophyta</taxon>
        <taxon>Embryophyta</taxon>
        <taxon>Tracheophyta</taxon>
        <taxon>Spermatophyta</taxon>
        <taxon>Magnoliopsida</taxon>
        <taxon>eudicotyledons</taxon>
        <taxon>Gunneridae</taxon>
        <taxon>Pentapetalae</taxon>
        <taxon>rosids</taxon>
        <taxon>Vitales</taxon>
        <taxon>Vitaceae</taxon>
        <taxon>Viteae</taxon>
        <taxon>Vitis</taxon>
    </lineage>
</organism>
<dbReference type="EMBL" id="QGNW01000192">
    <property type="protein sequence ID" value="RVW86558.1"/>
    <property type="molecule type" value="Genomic_DNA"/>
</dbReference>
<dbReference type="AlphaFoldDB" id="A0A438HQ26"/>
<evidence type="ECO:0000313" key="1">
    <source>
        <dbReference type="EMBL" id="RVW86558.1"/>
    </source>
</evidence>
<accession>A0A438HQ26</accession>
<dbReference type="PANTHER" id="PTHR33116">
    <property type="entry name" value="REVERSE TRANSCRIPTASE ZINC-BINDING DOMAIN-CONTAINING PROTEIN-RELATED-RELATED"/>
    <property type="match status" value="1"/>
</dbReference>
<comment type="caution">
    <text evidence="1">The sequence shown here is derived from an EMBL/GenBank/DDBJ whole genome shotgun (WGS) entry which is preliminary data.</text>
</comment>
<sequence>MTNTHRRRNQLTRVKVNGRWFTEESEIKEEVSRAFQGLLVDPGDWKLSIDGLVFERLEELDVEGLEKPFSRRRFLVRYQVFAGENASKGGGAVDVFVLVLMWFEAISGLRVNLEKIELIPVGRVENVKELADEFGYKVGKLPSTYLGMPLGAPFKSVAAWDGIEERFRKRLTMWKRQYISKGGRITLIRSTLSNFSIYFMSIFQLPRVVRMRLEQIQKDFLWVVGLLSKNRT</sequence>
<evidence type="ECO:0000313" key="2">
    <source>
        <dbReference type="Proteomes" id="UP000288805"/>
    </source>
</evidence>
<dbReference type="PANTHER" id="PTHR33116:SF78">
    <property type="entry name" value="OS12G0587133 PROTEIN"/>
    <property type="match status" value="1"/>
</dbReference>